<feature type="region of interest" description="Disordered" evidence="1">
    <location>
        <begin position="1"/>
        <end position="81"/>
    </location>
</feature>
<dbReference type="AlphaFoldDB" id="A0AAV5BEE7"/>
<dbReference type="EMBL" id="BQKI01000001">
    <property type="protein sequence ID" value="GJM84367.1"/>
    <property type="molecule type" value="Genomic_DNA"/>
</dbReference>
<evidence type="ECO:0000256" key="1">
    <source>
        <dbReference type="SAM" id="MobiDB-lite"/>
    </source>
</evidence>
<reference evidence="2" key="2">
    <citation type="submission" date="2021-12" db="EMBL/GenBank/DDBJ databases">
        <title>Resequencing data analysis of finger millet.</title>
        <authorList>
            <person name="Hatakeyama M."/>
            <person name="Aluri S."/>
            <person name="Balachadran M.T."/>
            <person name="Sivarajan S.R."/>
            <person name="Poveda L."/>
            <person name="Shimizu-Inatsugi R."/>
            <person name="Schlapbach R."/>
            <person name="Sreeman S.M."/>
            <person name="Shimizu K.K."/>
        </authorList>
    </citation>
    <scope>NUCLEOTIDE SEQUENCE</scope>
</reference>
<feature type="compositionally biased region" description="Basic residues" evidence="1">
    <location>
        <begin position="11"/>
        <end position="22"/>
    </location>
</feature>
<gene>
    <name evidence="2" type="primary">ga00029</name>
    <name evidence="2" type="ORF">PR202_ga00029</name>
</gene>
<comment type="caution">
    <text evidence="2">The sequence shown here is derived from an EMBL/GenBank/DDBJ whole genome shotgun (WGS) entry which is preliminary data.</text>
</comment>
<feature type="region of interest" description="Disordered" evidence="1">
    <location>
        <begin position="98"/>
        <end position="153"/>
    </location>
</feature>
<evidence type="ECO:0000313" key="2">
    <source>
        <dbReference type="EMBL" id="GJM84367.1"/>
    </source>
</evidence>
<feature type="compositionally biased region" description="Basic and acidic residues" evidence="1">
    <location>
        <begin position="119"/>
        <end position="142"/>
    </location>
</feature>
<reference evidence="2" key="1">
    <citation type="journal article" date="2018" name="DNA Res.">
        <title>Multiple hybrid de novo genome assembly of finger millet, an orphan allotetraploid crop.</title>
        <authorList>
            <person name="Hatakeyama M."/>
            <person name="Aluri S."/>
            <person name="Balachadran M.T."/>
            <person name="Sivarajan S.R."/>
            <person name="Patrignani A."/>
            <person name="Gruter S."/>
            <person name="Poveda L."/>
            <person name="Shimizu-Inatsugi R."/>
            <person name="Baeten J."/>
            <person name="Francoijs K.J."/>
            <person name="Nataraja K.N."/>
            <person name="Reddy Y.A.N."/>
            <person name="Phadnis S."/>
            <person name="Ravikumar R.L."/>
            <person name="Schlapbach R."/>
            <person name="Sreeman S.M."/>
            <person name="Shimizu K.K."/>
        </authorList>
    </citation>
    <scope>NUCLEOTIDE SEQUENCE</scope>
</reference>
<sequence length="153" mass="16470">MIRVAVQGGDHRRRLLPARRSAHVLPRDAKAGCSRRSRMRSAKDGVRALGRPSPETSRDGGDGSGLGSLRQPVWTPEVARASSRGVDPAMLQPDLAAAGHAGGAPVTSGAIGSEVAAGRWKEERWTQRRGKEREREEGEKWVEPMFGGEIVAD</sequence>
<protein>
    <submittedName>
        <fullName evidence="2">Uncharacterized protein</fullName>
    </submittedName>
</protein>
<organism evidence="2 3">
    <name type="scientific">Eleusine coracana subsp. coracana</name>
    <dbReference type="NCBI Taxonomy" id="191504"/>
    <lineage>
        <taxon>Eukaryota</taxon>
        <taxon>Viridiplantae</taxon>
        <taxon>Streptophyta</taxon>
        <taxon>Embryophyta</taxon>
        <taxon>Tracheophyta</taxon>
        <taxon>Spermatophyta</taxon>
        <taxon>Magnoliopsida</taxon>
        <taxon>Liliopsida</taxon>
        <taxon>Poales</taxon>
        <taxon>Poaceae</taxon>
        <taxon>PACMAD clade</taxon>
        <taxon>Chloridoideae</taxon>
        <taxon>Cynodonteae</taxon>
        <taxon>Eleusininae</taxon>
        <taxon>Eleusine</taxon>
    </lineage>
</organism>
<name>A0AAV5BEE7_ELECO</name>
<evidence type="ECO:0000313" key="3">
    <source>
        <dbReference type="Proteomes" id="UP001054889"/>
    </source>
</evidence>
<keyword evidence="3" id="KW-1185">Reference proteome</keyword>
<proteinExistence type="predicted"/>
<dbReference type="Proteomes" id="UP001054889">
    <property type="component" value="Unassembled WGS sequence"/>
</dbReference>
<accession>A0AAV5BEE7</accession>